<dbReference type="Proteomes" id="UP000246050">
    <property type="component" value="Unassembled WGS sequence"/>
</dbReference>
<organism evidence="1 2">
    <name type="scientific">Micromonospora sicca</name>
    <dbReference type="NCBI Taxonomy" id="2202420"/>
    <lineage>
        <taxon>Bacteria</taxon>
        <taxon>Bacillati</taxon>
        <taxon>Actinomycetota</taxon>
        <taxon>Actinomycetes</taxon>
        <taxon>Micromonosporales</taxon>
        <taxon>Micromonosporaceae</taxon>
        <taxon>Micromonospora</taxon>
    </lineage>
</organism>
<comment type="caution">
    <text evidence="1">The sequence shown here is derived from an EMBL/GenBank/DDBJ whole genome shotgun (WGS) entry which is preliminary data.</text>
</comment>
<dbReference type="EMBL" id="QGKS01000187">
    <property type="protein sequence ID" value="PWR15341.1"/>
    <property type="molecule type" value="Genomic_DNA"/>
</dbReference>
<sequence>MSAAASFGKCRRARTALRMRAFTETWGRKYPAIVKLWENAWAEFVRRRCIVGSADVSNRYRIRGQIAWASSVNAAATRVAGGASIPSS</sequence>
<evidence type="ECO:0000313" key="2">
    <source>
        <dbReference type="Proteomes" id="UP000246050"/>
    </source>
</evidence>
<reference evidence="1 2" key="1">
    <citation type="submission" date="2018-05" db="EMBL/GenBank/DDBJ databases">
        <title>Micromonosporas from Atacama Desert.</title>
        <authorList>
            <person name="Carro L."/>
            <person name="Golinska P."/>
            <person name="Klenk H.-P."/>
            <person name="Goodfellow M."/>
        </authorList>
    </citation>
    <scope>NUCLEOTIDE SEQUENCE [LARGE SCALE GENOMIC DNA]</scope>
    <source>
        <strain evidence="1 2">4G51</strain>
    </source>
</reference>
<protein>
    <submittedName>
        <fullName evidence="1">Uncharacterized protein</fullName>
    </submittedName>
</protein>
<proteinExistence type="predicted"/>
<dbReference type="AlphaFoldDB" id="A0A317DL15"/>
<accession>A0A317DL15</accession>
<evidence type="ECO:0000313" key="1">
    <source>
        <dbReference type="EMBL" id="PWR15341.1"/>
    </source>
</evidence>
<gene>
    <name evidence="1" type="ORF">DKT69_11330</name>
</gene>
<name>A0A317DL15_9ACTN</name>